<name>A0ABR7SLF8_9ACTN</name>
<evidence type="ECO:0000313" key="4">
    <source>
        <dbReference type="Proteomes" id="UP000642284"/>
    </source>
</evidence>
<gene>
    <name evidence="3" type="ORF">H9Y04_27400</name>
</gene>
<feature type="transmembrane region" description="Helical" evidence="2">
    <location>
        <begin position="35"/>
        <end position="55"/>
    </location>
</feature>
<evidence type="ECO:0000313" key="3">
    <source>
        <dbReference type="EMBL" id="MBC9716268.1"/>
    </source>
</evidence>
<proteinExistence type="predicted"/>
<protein>
    <recommendedName>
        <fullName evidence="5">ABC transporter</fullName>
    </recommendedName>
</protein>
<feature type="region of interest" description="Disordered" evidence="1">
    <location>
        <begin position="1"/>
        <end position="21"/>
    </location>
</feature>
<dbReference type="Proteomes" id="UP000642284">
    <property type="component" value="Unassembled WGS sequence"/>
</dbReference>
<feature type="transmembrane region" description="Helical" evidence="2">
    <location>
        <begin position="167"/>
        <end position="185"/>
    </location>
</feature>
<keyword evidence="4" id="KW-1185">Reference proteome</keyword>
<sequence>MQPQVTPAVGGGAAPGRPARPSADLARHELRAARVLPLLCAAALATLMCAVPAVFSLGLDLAAGSVLLQLAAVLTALAVAFALDDPAAATTTACPSPWWLRRSVRLAVVLPALAAFWLLDVLLVRQAVTAELRPAFPTADLSVEALALTLVAVALGLAGLRFTVGQGGGLVAAGLLVIVVALTFLPQEAAFFATPDDGAQWDGAAARWRATAAVALIAAALLLPRPPGRRR</sequence>
<feature type="transmembrane region" description="Helical" evidence="2">
    <location>
        <begin position="143"/>
        <end position="160"/>
    </location>
</feature>
<keyword evidence="2" id="KW-0812">Transmembrane</keyword>
<comment type="caution">
    <text evidence="3">The sequence shown here is derived from an EMBL/GenBank/DDBJ whole genome shotgun (WGS) entry which is preliminary data.</text>
</comment>
<organism evidence="3 4">
    <name type="scientific">Streptomyces polyasparticus</name>
    <dbReference type="NCBI Taxonomy" id="2767826"/>
    <lineage>
        <taxon>Bacteria</taxon>
        <taxon>Bacillati</taxon>
        <taxon>Actinomycetota</taxon>
        <taxon>Actinomycetes</taxon>
        <taxon>Kitasatosporales</taxon>
        <taxon>Streptomycetaceae</taxon>
        <taxon>Streptomyces</taxon>
    </lineage>
</organism>
<evidence type="ECO:0008006" key="5">
    <source>
        <dbReference type="Google" id="ProtNLM"/>
    </source>
</evidence>
<evidence type="ECO:0000256" key="2">
    <source>
        <dbReference type="SAM" id="Phobius"/>
    </source>
</evidence>
<dbReference type="RefSeq" id="WP_187816711.1">
    <property type="nucleotide sequence ID" value="NZ_JACTVJ010000013.1"/>
</dbReference>
<evidence type="ECO:0000256" key="1">
    <source>
        <dbReference type="SAM" id="MobiDB-lite"/>
    </source>
</evidence>
<reference evidence="3 4" key="1">
    <citation type="submission" date="2020-08" db="EMBL/GenBank/DDBJ databases">
        <title>Genemic of Streptomyces polyaspartic.</title>
        <authorList>
            <person name="Liu W."/>
        </authorList>
    </citation>
    <scope>NUCLEOTIDE SEQUENCE [LARGE SCALE GENOMIC DNA]</scope>
    <source>
        <strain evidence="3 4">TRM66268-LWL</strain>
    </source>
</reference>
<accession>A0ABR7SLF8</accession>
<feature type="transmembrane region" description="Helical" evidence="2">
    <location>
        <begin position="205"/>
        <end position="223"/>
    </location>
</feature>
<feature type="transmembrane region" description="Helical" evidence="2">
    <location>
        <begin position="104"/>
        <end position="123"/>
    </location>
</feature>
<keyword evidence="2" id="KW-0472">Membrane</keyword>
<dbReference type="EMBL" id="JACTVJ010000013">
    <property type="protein sequence ID" value="MBC9716268.1"/>
    <property type="molecule type" value="Genomic_DNA"/>
</dbReference>
<keyword evidence="2" id="KW-1133">Transmembrane helix</keyword>
<feature type="transmembrane region" description="Helical" evidence="2">
    <location>
        <begin position="61"/>
        <end position="83"/>
    </location>
</feature>